<dbReference type="Proteomes" id="UP000279372">
    <property type="component" value="Unassembled WGS sequence"/>
</dbReference>
<name>A0A3M3YUL1_9PSED</name>
<organism evidence="1 2">
    <name type="scientific">Pseudomonas syringae pv. philadelphi</name>
    <dbReference type="NCBI Taxonomy" id="251706"/>
    <lineage>
        <taxon>Bacteria</taxon>
        <taxon>Pseudomonadati</taxon>
        <taxon>Pseudomonadota</taxon>
        <taxon>Gammaproteobacteria</taxon>
        <taxon>Pseudomonadales</taxon>
        <taxon>Pseudomonadaceae</taxon>
        <taxon>Pseudomonas</taxon>
    </lineage>
</organism>
<sequence>MSVYKKPSITDLPSGALGMGNYYSLAGLKGLAVAITVMATLTACSTGGSNPLGALDSLTGDSKYAPDFIRANIIANKSTKASIREKFGAPNSVRDNLGNNSSTWSYDRRESGLNTIKKMAIKYSNRYGSGEAASSVLQGESRVGDAQEILSDAGTVTGSNAPGQKTVINEIDIDFKGDVVSSFRTY</sequence>
<dbReference type="EMBL" id="RBQB01000241">
    <property type="protein sequence ID" value="RMO85153.1"/>
    <property type="molecule type" value="Genomic_DNA"/>
</dbReference>
<accession>A0A3M3YUL1</accession>
<evidence type="ECO:0000313" key="1">
    <source>
        <dbReference type="EMBL" id="RMO85153.1"/>
    </source>
</evidence>
<comment type="caution">
    <text evidence="1">The sequence shown here is derived from an EMBL/GenBank/DDBJ whole genome shotgun (WGS) entry which is preliminary data.</text>
</comment>
<evidence type="ECO:0000313" key="2">
    <source>
        <dbReference type="Proteomes" id="UP000279372"/>
    </source>
</evidence>
<reference evidence="1 2" key="1">
    <citation type="submission" date="2018-08" db="EMBL/GenBank/DDBJ databases">
        <title>Recombination of ecologically and evolutionarily significant loci maintains genetic cohesion in the Pseudomonas syringae species complex.</title>
        <authorList>
            <person name="Dillon M."/>
            <person name="Thakur S."/>
            <person name="Almeida R.N.D."/>
            <person name="Weir B.S."/>
            <person name="Guttman D.S."/>
        </authorList>
    </citation>
    <scope>NUCLEOTIDE SEQUENCE [LARGE SCALE GENOMIC DNA]</scope>
    <source>
        <strain evidence="1 2">ICMP 8902</strain>
    </source>
</reference>
<protein>
    <submittedName>
        <fullName evidence="1">Uncharacterized protein</fullName>
    </submittedName>
</protein>
<proteinExistence type="predicted"/>
<gene>
    <name evidence="1" type="ORF">ALQ33_100624</name>
</gene>
<dbReference type="AlphaFoldDB" id="A0A3M3YUL1"/>